<dbReference type="InterPro" id="IPR000595">
    <property type="entry name" value="cNMP-bd_dom"/>
</dbReference>
<reference evidence="16 17" key="1">
    <citation type="submission" date="2019-04" db="EMBL/GenBank/DDBJ databases">
        <title>An improved genome assembly and genetic linkage map for asparagus bean, Vigna unguiculata ssp. sesquipedialis.</title>
        <authorList>
            <person name="Xia Q."/>
            <person name="Zhang R."/>
            <person name="Dong Y."/>
        </authorList>
    </citation>
    <scope>NUCLEOTIDE SEQUENCE [LARGE SCALE GENOMIC DNA]</scope>
    <source>
        <tissue evidence="16">Leaf</tissue>
    </source>
</reference>
<keyword evidence="8" id="KW-0539">Nucleus</keyword>
<feature type="transmembrane region" description="Helical" evidence="14">
    <location>
        <begin position="56"/>
        <end position="74"/>
    </location>
</feature>
<dbReference type="SUPFAM" id="SSF81324">
    <property type="entry name" value="Voltage-gated potassium channels"/>
    <property type="match status" value="1"/>
</dbReference>
<dbReference type="Gene3D" id="1.10.287.630">
    <property type="entry name" value="Helix hairpin bin"/>
    <property type="match status" value="1"/>
</dbReference>
<evidence type="ECO:0000256" key="3">
    <source>
        <dbReference type="ARBA" id="ARBA00022448"/>
    </source>
</evidence>
<dbReference type="GO" id="GO:0005216">
    <property type="term" value="F:monoatomic ion channel activity"/>
    <property type="evidence" value="ECO:0007669"/>
    <property type="project" value="InterPro"/>
</dbReference>
<dbReference type="GO" id="GO:0031965">
    <property type="term" value="C:nuclear membrane"/>
    <property type="evidence" value="ECO:0007669"/>
    <property type="project" value="UniProtKB-SubCell"/>
</dbReference>
<comment type="subunit">
    <text evidence="12">Interacts (via N-terminus) with DMI1 (via c-terminus). The Nod factor has no effect on this interaction, implying that the complex is maintained after activation.</text>
</comment>
<keyword evidence="3" id="KW-0813">Transport</keyword>
<evidence type="ECO:0000256" key="6">
    <source>
        <dbReference type="ARBA" id="ARBA00023065"/>
    </source>
</evidence>
<dbReference type="SMART" id="SM00100">
    <property type="entry name" value="cNMP"/>
    <property type="match status" value="1"/>
</dbReference>
<proteinExistence type="inferred from homology"/>
<dbReference type="InterPro" id="IPR014710">
    <property type="entry name" value="RmlC-like_jellyroll"/>
</dbReference>
<evidence type="ECO:0000256" key="9">
    <source>
        <dbReference type="ARBA" id="ARBA00023286"/>
    </source>
</evidence>
<dbReference type="PANTHER" id="PTHR45651">
    <property type="entry name" value="CYCLIC NUCLEOTIDE-GATED ION CHANNEL 15-RELATED-RELATED"/>
    <property type="match status" value="1"/>
</dbReference>
<keyword evidence="4 14" id="KW-0812">Transmembrane</keyword>
<dbReference type="CDD" id="cd00038">
    <property type="entry name" value="CAP_ED"/>
    <property type="match status" value="1"/>
</dbReference>
<keyword evidence="9" id="KW-1071">Ligand-gated ion channel</keyword>
<dbReference type="Gene3D" id="2.60.120.10">
    <property type="entry name" value="Jelly Rolls"/>
    <property type="match status" value="1"/>
</dbReference>
<dbReference type="Gene3D" id="1.10.287.70">
    <property type="match status" value="1"/>
</dbReference>
<dbReference type="InterPro" id="IPR005821">
    <property type="entry name" value="Ion_trans_dom"/>
</dbReference>
<feature type="transmembrane region" description="Helical" evidence="14">
    <location>
        <begin position="164"/>
        <end position="181"/>
    </location>
</feature>
<gene>
    <name evidence="16" type="ORF">DEO72_LG10g1992</name>
</gene>
<feature type="compositionally biased region" description="Basic and acidic residues" evidence="13">
    <location>
        <begin position="664"/>
        <end position="676"/>
    </location>
</feature>
<feature type="transmembrane region" description="Helical" evidence="14">
    <location>
        <begin position="335"/>
        <end position="355"/>
    </location>
</feature>
<sequence length="676" mass="78355">MYSIISTPASKFRQFRRLRSRPKTTTATEEEHAFQILWRHQILDPDSDIVAYWNKVFLVTSLLALFVDPLYFFLPTVGGPACLQADPKLSIIVTIIRSFADLFYVLHMLMKFRTAFVAPNSRIFGRGDLVMDSREIATRYLRSDFVIDLAATIPLPQARTQTRFFLLSSFYFLTDMTIFLADCDLRIQKTTGVIAKTPWIGAAYNLILYMLASHVTGATWYLSSIGRQFNCWKTQCQIENKSHTLSCFSSYLDCNSLNAPDRQYWLNITRVITKCDAKSKINVKYKFGMFAEAFLNDVVISSFKERYFYCLWWGLRNLSSYGQNLDTTTYLPETLFCIILCIAGLVFFSLLIGNMETYLSSMTVRLEEWRIRKRDTEEWMRHRQLPPHLQERVRRFVQYKWLATRGVDEEAIMLSLPLDLRREIQHHLCLSLVRRVPFFSQMDDQLLDAICERLSSSLSTEGTYIFREGDPVDEMLFIIRGQLESSTTNGGRSGFFNCIKLRPGDFCGEELLTWALMPNSTLNLPSSTRTVKALSEVEAFSLQAEDLKFVASQFKRLHSKKLQHAFRYYSHQWRTWGSCFIQAAWRRYQKRKATRELSLKEGLYYLSLPETEESEYLEDDETVESSGKTKKIQNLGATVLASKFAANTRKGAHKLPDPVPQLFKPDEPDFSLDHEL</sequence>
<dbReference type="FunFam" id="2.60.120.10:FF:000024">
    <property type="entry name" value="Cyclic nucleotide-gated ion channel 1"/>
    <property type="match status" value="1"/>
</dbReference>
<accession>A0A4D6NA54</accession>
<keyword evidence="17" id="KW-1185">Reference proteome</keyword>
<evidence type="ECO:0000256" key="5">
    <source>
        <dbReference type="ARBA" id="ARBA00022989"/>
    </source>
</evidence>
<feature type="domain" description="Cyclic nucleotide-binding" evidence="15">
    <location>
        <begin position="438"/>
        <end position="568"/>
    </location>
</feature>
<keyword evidence="7 14" id="KW-0472">Membrane</keyword>
<dbReference type="InterPro" id="IPR018490">
    <property type="entry name" value="cNMP-bd_dom_sf"/>
</dbReference>
<organism evidence="16 17">
    <name type="scientific">Vigna unguiculata</name>
    <name type="common">Cowpea</name>
    <dbReference type="NCBI Taxonomy" id="3917"/>
    <lineage>
        <taxon>Eukaryota</taxon>
        <taxon>Viridiplantae</taxon>
        <taxon>Streptophyta</taxon>
        <taxon>Embryophyta</taxon>
        <taxon>Tracheophyta</taxon>
        <taxon>Spermatophyta</taxon>
        <taxon>Magnoliopsida</taxon>
        <taxon>eudicotyledons</taxon>
        <taxon>Gunneridae</taxon>
        <taxon>Pentapetalae</taxon>
        <taxon>rosids</taxon>
        <taxon>fabids</taxon>
        <taxon>Fabales</taxon>
        <taxon>Fabaceae</taxon>
        <taxon>Papilionoideae</taxon>
        <taxon>50 kb inversion clade</taxon>
        <taxon>NPAAA clade</taxon>
        <taxon>indigoferoid/millettioid clade</taxon>
        <taxon>Phaseoleae</taxon>
        <taxon>Vigna</taxon>
    </lineage>
</organism>
<keyword evidence="10" id="KW-0407">Ion channel</keyword>
<comment type="subcellular location">
    <subcellularLocation>
        <location evidence="1">Nucleus membrane</location>
        <topology evidence="1">Multi-pass membrane protein</topology>
    </subcellularLocation>
</comment>
<feature type="transmembrane region" description="Helical" evidence="14">
    <location>
        <begin position="201"/>
        <end position="223"/>
    </location>
</feature>
<comment type="similarity">
    <text evidence="2">Belongs to the cyclic nucleotide-gated cation channel (TC 1.A.1.5) family.</text>
</comment>
<evidence type="ECO:0000256" key="11">
    <source>
        <dbReference type="ARBA" id="ARBA00056117"/>
    </source>
</evidence>
<dbReference type="SUPFAM" id="SSF51206">
    <property type="entry name" value="cAMP-binding domain-like"/>
    <property type="match status" value="1"/>
</dbReference>
<evidence type="ECO:0000256" key="13">
    <source>
        <dbReference type="SAM" id="MobiDB-lite"/>
    </source>
</evidence>
<dbReference type="PROSITE" id="PS50042">
    <property type="entry name" value="CNMP_BINDING_3"/>
    <property type="match status" value="1"/>
</dbReference>
<dbReference type="GO" id="GO:0044325">
    <property type="term" value="F:transmembrane transporter binding"/>
    <property type="evidence" value="ECO:0007669"/>
    <property type="project" value="UniProtKB-ARBA"/>
</dbReference>
<dbReference type="Pfam" id="PF00520">
    <property type="entry name" value="Ion_trans"/>
    <property type="match status" value="1"/>
</dbReference>
<dbReference type="Pfam" id="PF00027">
    <property type="entry name" value="cNMP_binding"/>
    <property type="match status" value="1"/>
</dbReference>
<evidence type="ECO:0000256" key="14">
    <source>
        <dbReference type="SAM" id="Phobius"/>
    </source>
</evidence>
<evidence type="ECO:0000256" key="7">
    <source>
        <dbReference type="ARBA" id="ARBA00023136"/>
    </source>
</evidence>
<evidence type="ECO:0000256" key="8">
    <source>
        <dbReference type="ARBA" id="ARBA00023242"/>
    </source>
</evidence>
<comment type="function">
    <text evidence="11">Cyclic nucleotide-gated channel involved in the establishment of both rhizobial and mycorrhizal associations. Required for full activation of nuclear-localized Ca(2+) oscillations by Nod and Myc factors. Simultaneous activation of the K(+)-permeable channel DMI1 and the Ca(2+) channel CNGC15 can give rise to sustained Ca(2+) oscillations. May function during fertilization in both female and male gametophytic Ca(2+) signaling.</text>
</comment>
<dbReference type="PANTHER" id="PTHR45651:SF39">
    <property type="entry name" value="CYCLIC NUCLEOTIDE-GATED ION CHANNEL 18"/>
    <property type="match status" value="1"/>
</dbReference>
<evidence type="ECO:0000256" key="10">
    <source>
        <dbReference type="ARBA" id="ARBA00023303"/>
    </source>
</evidence>
<evidence type="ECO:0000313" key="17">
    <source>
        <dbReference type="Proteomes" id="UP000501690"/>
    </source>
</evidence>
<evidence type="ECO:0000313" key="16">
    <source>
        <dbReference type="EMBL" id="QCE10760.1"/>
    </source>
</evidence>
<evidence type="ECO:0000256" key="1">
    <source>
        <dbReference type="ARBA" id="ARBA00004232"/>
    </source>
</evidence>
<evidence type="ECO:0000256" key="12">
    <source>
        <dbReference type="ARBA" id="ARBA00064416"/>
    </source>
</evidence>
<keyword evidence="5 14" id="KW-1133">Transmembrane helix</keyword>
<name>A0A4D6NA54_VIGUN</name>
<evidence type="ECO:0000256" key="4">
    <source>
        <dbReference type="ARBA" id="ARBA00022692"/>
    </source>
</evidence>
<dbReference type="Proteomes" id="UP000501690">
    <property type="component" value="Linkage Group LG10"/>
</dbReference>
<protein>
    <submittedName>
        <fullName evidence="16">Cyclic nucleotide gated channel</fullName>
    </submittedName>
</protein>
<dbReference type="FunFam" id="1.10.287.630:FF:000003">
    <property type="entry name" value="Cyclic nucleotide-gated ion channel 1"/>
    <property type="match status" value="1"/>
</dbReference>
<dbReference type="EMBL" id="CP039354">
    <property type="protein sequence ID" value="QCE10760.1"/>
    <property type="molecule type" value="Genomic_DNA"/>
</dbReference>
<keyword evidence="6" id="KW-0406">Ion transport</keyword>
<dbReference type="AlphaFoldDB" id="A0A4D6NA54"/>
<feature type="transmembrane region" description="Helical" evidence="14">
    <location>
        <begin position="89"/>
        <end position="106"/>
    </location>
</feature>
<feature type="region of interest" description="Disordered" evidence="13">
    <location>
        <begin position="650"/>
        <end position="676"/>
    </location>
</feature>
<evidence type="ECO:0000259" key="15">
    <source>
        <dbReference type="PROSITE" id="PS50042"/>
    </source>
</evidence>
<evidence type="ECO:0000256" key="2">
    <source>
        <dbReference type="ARBA" id="ARBA00010486"/>
    </source>
</evidence>